<comment type="similarity">
    <text evidence="1">Belongs to the DprA/Smf family.</text>
</comment>
<dbReference type="Gene3D" id="3.40.50.450">
    <property type="match status" value="1"/>
</dbReference>
<dbReference type="SUPFAM" id="SSF102405">
    <property type="entry name" value="MCP/YpsA-like"/>
    <property type="match status" value="1"/>
</dbReference>
<evidence type="ECO:0000259" key="2">
    <source>
        <dbReference type="Pfam" id="PF02481"/>
    </source>
</evidence>
<evidence type="ECO:0000313" key="4">
    <source>
        <dbReference type="Proteomes" id="UP001171111"/>
    </source>
</evidence>
<feature type="domain" description="Smf/DprA SLOG" evidence="2">
    <location>
        <begin position="53"/>
        <end position="242"/>
    </location>
</feature>
<dbReference type="Proteomes" id="UP001171111">
    <property type="component" value="Unassembled WGS sequence"/>
</dbReference>
<reference evidence="3 4" key="1">
    <citation type="submission" date="2023-06" db="EMBL/GenBank/DDBJ databases">
        <title>Campylobacter magnum sp. nov., isolated from cecal contents of domestic pigs (Sus scrofa domesticus).</title>
        <authorList>
            <person name="Papic B."/>
            <person name="Gruntar I."/>
        </authorList>
    </citation>
    <scope>NUCLEOTIDE SEQUENCE [LARGE SCALE GENOMIC DNA]</scope>
    <source>
        <strain evidence="4">34484-21</strain>
    </source>
</reference>
<dbReference type="InterPro" id="IPR057666">
    <property type="entry name" value="DrpA_SLOG"/>
</dbReference>
<dbReference type="PANTHER" id="PTHR43022:SF1">
    <property type="entry name" value="PROTEIN SMF"/>
    <property type="match status" value="1"/>
</dbReference>
<dbReference type="RefSeq" id="WP_302243529.1">
    <property type="nucleotide sequence ID" value="NZ_JAULJQ010000001.1"/>
</dbReference>
<gene>
    <name evidence="3" type="ORF">Q2362_01535</name>
</gene>
<dbReference type="Pfam" id="PF02481">
    <property type="entry name" value="DNA_processg_A"/>
    <property type="match status" value="1"/>
</dbReference>
<dbReference type="PANTHER" id="PTHR43022">
    <property type="entry name" value="PROTEIN SMF"/>
    <property type="match status" value="1"/>
</dbReference>
<keyword evidence="4" id="KW-1185">Reference proteome</keyword>
<proteinExistence type="inferred from homology"/>
<sequence>MWIKSMNTTNNLEFPNSNLEFQDENLEFPSSNLEFQDKNLEFPAKLELSEQIVKKLLRLKKPPKELFFKGDTSLLSCPIVAIVGSRKCSKYTQNLILNLSATLKKHGVVVISGGAIGADIFAHEGALPRTIGVFANSLDMIYPAQNEGIIKQIYKRGLALSEFASSHAPRSYDFLARNRIVVGLSDAVVIAQADIKSGSMSSANYAKSAKIPLFGLPQRKGESNGTNMLIAKGDMKLLDDFESFALSFGAEPFVNLSEQKSSKGDEILEFLSVNNDFNAAYARFGDKLFEYEIEGLVAIDGAFVRVL</sequence>
<comment type="caution">
    <text evidence="3">The sequence shown here is derived from an EMBL/GenBank/DDBJ whole genome shotgun (WGS) entry which is preliminary data.</text>
</comment>
<dbReference type="InterPro" id="IPR003488">
    <property type="entry name" value="DprA"/>
</dbReference>
<evidence type="ECO:0000313" key="3">
    <source>
        <dbReference type="EMBL" id="MDO2408783.1"/>
    </source>
</evidence>
<protein>
    <submittedName>
        <fullName evidence="3">DNA-processing protein DprA</fullName>
    </submittedName>
</protein>
<evidence type="ECO:0000256" key="1">
    <source>
        <dbReference type="ARBA" id="ARBA00006525"/>
    </source>
</evidence>
<organism evidence="3 4">
    <name type="scientific">Campylobacter magnus</name>
    <dbReference type="NCBI Taxonomy" id="3026462"/>
    <lineage>
        <taxon>Bacteria</taxon>
        <taxon>Pseudomonadati</taxon>
        <taxon>Campylobacterota</taxon>
        <taxon>Epsilonproteobacteria</taxon>
        <taxon>Campylobacterales</taxon>
        <taxon>Campylobacteraceae</taxon>
        <taxon>Campylobacter</taxon>
    </lineage>
</organism>
<dbReference type="EMBL" id="JAULJQ010000001">
    <property type="protein sequence ID" value="MDO2408783.1"/>
    <property type="molecule type" value="Genomic_DNA"/>
</dbReference>
<accession>A0ABT8T5P9</accession>
<name>A0ABT8T5P9_9BACT</name>